<name>A0ACB5UEL3_9FIRM</name>
<proteinExistence type="predicted"/>
<dbReference type="Proteomes" id="UP001374599">
    <property type="component" value="Unassembled WGS sequence"/>
</dbReference>
<keyword evidence="2" id="KW-1185">Reference proteome</keyword>
<comment type="caution">
    <text evidence="1">The sequence shown here is derived from an EMBL/GenBank/DDBJ whole genome shotgun (WGS) entry which is preliminary data.</text>
</comment>
<dbReference type="EMBL" id="BTPU01000003">
    <property type="protein sequence ID" value="GMQ60984.1"/>
    <property type="molecule type" value="Genomic_DNA"/>
</dbReference>
<protein>
    <submittedName>
        <fullName evidence="1">DUF3887 domain-containing protein</fullName>
    </submittedName>
</protein>
<sequence length="475" mass="53686">MKRFIISLTIIAMILVGCKGTEQENNEDTKNVINDEQSDIKDDTSDTGQSDNEALVDGTEKEIATSLNNAFMDKDFEFISNNFNYSAKLKQIINVEMLKSADSQINGLAGEFEEVLSTKVVEKDNNKIVIITNKYSKSNINCTVSFNQDKVIENFSLTPAQDVKEVSVPENVKEIPVEFGEEEYRLPGLLTIPKDKDKYPIVILAHGSGPQDKDETVGPNKPFRDIAFGLASKGIGVLRYDKRVFAHRDKWISEQEKLTVYDETIDDVVYAYNYILDNKDINATGVYVLGHSLSGYLMPRIANEIPDASGYIVFAGPARPLEDLLVYQIPYLSNLDGKITDEEQQQINYYRSVYDKVKNIDESSNYTSADLGGVGKAYYLDLKDYKPTIVAKDITKPMLFLQGKRDYQVTLEDFNMWKESLESKDNVTMKLYDGLNHLFIKGEGTPNPDEYFIPSKVDNNVIDDISEWILLNNSN</sequence>
<evidence type="ECO:0000313" key="2">
    <source>
        <dbReference type="Proteomes" id="UP001374599"/>
    </source>
</evidence>
<evidence type="ECO:0000313" key="1">
    <source>
        <dbReference type="EMBL" id="GMQ60984.1"/>
    </source>
</evidence>
<accession>A0ACB5UEL3</accession>
<organism evidence="1 2">
    <name type="scientific">Vallitalea maricola</name>
    <dbReference type="NCBI Taxonomy" id="3074433"/>
    <lineage>
        <taxon>Bacteria</taxon>
        <taxon>Bacillati</taxon>
        <taxon>Bacillota</taxon>
        <taxon>Clostridia</taxon>
        <taxon>Lachnospirales</taxon>
        <taxon>Vallitaleaceae</taxon>
        <taxon>Vallitalea</taxon>
    </lineage>
</organism>
<reference evidence="1" key="1">
    <citation type="submission" date="2023-09" db="EMBL/GenBank/DDBJ databases">
        <title>Vallitalea sediminicola and Vallitalea maricola sp. nov., anaerobic bacteria isolated from marine sediment.</title>
        <authorList>
            <person name="Hirano S."/>
            <person name="Maeda A."/>
            <person name="Terahara T."/>
            <person name="Mori K."/>
            <person name="Hamada M."/>
            <person name="Matsumoto R."/>
            <person name="Kobayashi T."/>
        </authorList>
    </citation>
    <scope>NUCLEOTIDE SEQUENCE</scope>
    <source>
        <strain evidence="1">AN17-2</strain>
    </source>
</reference>
<gene>
    <name evidence="1" type="ORF">AN2V17_02120</name>
</gene>